<feature type="region of interest" description="Disordered" evidence="1">
    <location>
        <begin position="211"/>
        <end position="233"/>
    </location>
</feature>
<protein>
    <submittedName>
        <fullName evidence="2">Uncharacterized protein</fullName>
    </submittedName>
</protein>
<organism evidence="2 3">
    <name type="scientific">Hibiscus sabdariffa</name>
    <name type="common">roselle</name>
    <dbReference type="NCBI Taxonomy" id="183260"/>
    <lineage>
        <taxon>Eukaryota</taxon>
        <taxon>Viridiplantae</taxon>
        <taxon>Streptophyta</taxon>
        <taxon>Embryophyta</taxon>
        <taxon>Tracheophyta</taxon>
        <taxon>Spermatophyta</taxon>
        <taxon>Magnoliopsida</taxon>
        <taxon>eudicotyledons</taxon>
        <taxon>Gunneridae</taxon>
        <taxon>Pentapetalae</taxon>
        <taxon>rosids</taxon>
        <taxon>malvids</taxon>
        <taxon>Malvales</taxon>
        <taxon>Malvaceae</taxon>
        <taxon>Malvoideae</taxon>
        <taxon>Hibiscus</taxon>
    </lineage>
</organism>
<comment type="caution">
    <text evidence="2">The sequence shown here is derived from an EMBL/GenBank/DDBJ whole genome shotgun (WGS) entry which is preliminary data.</text>
</comment>
<evidence type="ECO:0000313" key="2">
    <source>
        <dbReference type="EMBL" id="KAK8562088.1"/>
    </source>
</evidence>
<gene>
    <name evidence="2" type="ORF">V6N12_049139</name>
</gene>
<dbReference type="EMBL" id="JBBPBM010000013">
    <property type="protein sequence ID" value="KAK8562088.1"/>
    <property type="molecule type" value="Genomic_DNA"/>
</dbReference>
<evidence type="ECO:0000313" key="3">
    <source>
        <dbReference type="Proteomes" id="UP001472677"/>
    </source>
</evidence>
<feature type="compositionally biased region" description="Polar residues" evidence="1">
    <location>
        <begin position="211"/>
        <end position="225"/>
    </location>
</feature>
<accession>A0ABR2EJA5</accession>
<proteinExistence type="predicted"/>
<evidence type="ECO:0000256" key="1">
    <source>
        <dbReference type="SAM" id="MobiDB-lite"/>
    </source>
</evidence>
<sequence>MFSFPPHSSVTYSNGTNLPKNLASPADPSLRTPPADRRVSVVIFASVHPLEWLGSPILEFDQQSSKWGKTSDPVFVLNDLKTMEVDDHRNLVAVDSILSLDGMVVTIDDVKVEKSGSFPSVEFSERIILGLNAPLGQRDVDVYGPWMLAQTRRRQMRKEINHPKGITSPVDHSSGSWFSILEEVNGEGMITTEVVTRDTGVESIKRIESRPNVQMSSASIQNSQELEGGRKTPSRGFYMRLRLLHLTE</sequence>
<keyword evidence="3" id="KW-1185">Reference proteome</keyword>
<name>A0ABR2EJA5_9ROSI</name>
<reference evidence="2 3" key="1">
    <citation type="journal article" date="2024" name="G3 (Bethesda)">
        <title>Genome assembly of Hibiscus sabdariffa L. provides insights into metabolisms of medicinal natural products.</title>
        <authorList>
            <person name="Kim T."/>
        </authorList>
    </citation>
    <scope>NUCLEOTIDE SEQUENCE [LARGE SCALE GENOMIC DNA]</scope>
    <source>
        <strain evidence="2">TK-2024</strain>
        <tissue evidence="2">Old leaves</tissue>
    </source>
</reference>
<dbReference type="Proteomes" id="UP001472677">
    <property type="component" value="Unassembled WGS sequence"/>
</dbReference>